<evidence type="ECO:0000256" key="1">
    <source>
        <dbReference type="ARBA" id="ARBA00004479"/>
    </source>
</evidence>
<dbReference type="EMBL" id="JADGKB010000086">
    <property type="protein sequence ID" value="KAJ3254388.1"/>
    <property type="molecule type" value="Genomic_DNA"/>
</dbReference>
<evidence type="ECO:0000313" key="12">
    <source>
        <dbReference type="Proteomes" id="UP001210925"/>
    </source>
</evidence>
<comment type="similarity">
    <text evidence="2 7">Belongs to the EMP24/GP25L family.</text>
</comment>
<feature type="signal peptide" evidence="9">
    <location>
        <begin position="1"/>
        <end position="19"/>
    </location>
</feature>
<evidence type="ECO:0000256" key="7">
    <source>
        <dbReference type="RuleBase" id="RU003827"/>
    </source>
</evidence>
<comment type="subcellular location">
    <subcellularLocation>
        <location evidence="1 7">Membrane</location>
        <topology evidence="1 7">Single-pass type I membrane protein</topology>
    </subcellularLocation>
</comment>
<gene>
    <name evidence="11" type="primary">ERV25</name>
    <name evidence="11" type="ORF">HK103_007182</name>
</gene>
<feature type="chain" id="PRO_5042236541" evidence="9">
    <location>
        <begin position="20"/>
        <end position="199"/>
    </location>
</feature>
<keyword evidence="3 7" id="KW-0812">Transmembrane</keyword>
<reference evidence="11" key="1">
    <citation type="submission" date="2020-05" db="EMBL/GenBank/DDBJ databases">
        <title>Phylogenomic resolution of chytrid fungi.</title>
        <authorList>
            <person name="Stajich J.E."/>
            <person name="Amses K."/>
            <person name="Simmons R."/>
            <person name="Seto K."/>
            <person name="Myers J."/>
            <person name="Bonds A."/>
            <person name="Quandt C.A."/>
            <person name="Barry K."/>
            <person name="Liu P."/>
            <person name="Grigoriev I."/>
            <person name="Longcore J.E."/>
            <person name="James T.Y."/>
        </authorList>
    </citation>
    <scope>NUCLEOTIDE SEQUENCE</scope>
    <source>
        <strain evidence="11">PLAUS21</strain>
    </source>
</reference>
<evidence type="ECO:0000256" key="4">
    <source>
        <dbReference type="ARBA" id="ARBA00022729"/>
    </source>
</evidence>
<keyword evidence="4 9" id="KW-0732">Signal</keyword>
<name>A0AAD5Y445_9FUNG</name>
<evidence type="ECO:0000256" key="5">
    <source>
        <dbReference type="ARBA" id="ARBA00022989"/>
    </source>
</evidence>
<evidence type="ECO:0000259" key="10">
    <source>
        <dbReference type="PROSITE" id="PS50866"/>
    </source>
</evidence>
<feature type="domain" description="GOLD" evidence="10">
    <location>
        <begin position="24"/>
        <end position="112"/>
    </location>
</feature>
<dbReference type="AlphaFoldDB" id="A0AAD5Y445"/>
<proteinExistence type="inferred from homology"/>
<accession>A0AAD5Y445</accession>
<dbReference type="SMART" id="SM01190">
    <property type="entry name" value="EMP24_GP25L"/>
    <property type="match status" value="1"/>
</dbReference>
<dbReference type="PROSITE" id="PS50866">
    <property type="entry name" value="GOLD"/>
    <property type="match status" value="1"/>
</dbReference>
<keyword evidence="12" id="KW-1185">Reference proteome</keyword>
<keyword evidence="5 8" id="KW-1133">Transmembrane helix</keyword>
<dbReference type="GO" id="GO:0016020">
    <property type="term" value="C:membrane"/>
    <property type="evidence" value="ECO:0007669"/>
    <property type="project" value="UniProtKB-SubCell"/>
</dbReference>
<dbReference type="Proteomes" id="UP001210925">
    <property type="component" value="Unassembled WGS sequence"/>
</dbReference>
<dbReference type="PANTHER" id="PTHR22811">
    <property type="entry name" value="TRANSMEMBRANE EMP24 DOMAIN-CONTAINING PROTEIN"/>
    <property type="match status" value="1"/>
</dbReference>
<feature type="transmembrane region" description="Helical" evidence="8">
    <location>
        <begin position="167"/>
        <end position="189"/>
    </location>
</feature>
<evidence type="ECO:0000256" key="3">
    <source>
        <dbReference type="ARBA" id="ARBA00022692"/>
    </source>
</evidence>
<evidence type="ECO:0000256" key="8">
    <source>
        <dbReference type="SAM" id="Phobius"/>
    </source>
</evidence>
<evidence type="ECO:0000256" key="6">
    <source>
        <dbReference type="ARBA" id="ARBA00023136"/>
    </source>
</evidence>
<evidence type="ECO:0000313" key="11">
    <source>
        <dbReference type="EMBL" id="KAJ3254388.1"/>
    </source>
</evidence>
<evidence type="ECO:0000256" key="9">
    <source>
        <dbReference type="SAM" id="SignalP"/>
    </source>
</evidence>
<protein>
    <submittedName>
        <fullName evidence="11">Vesicle coat component</fullName>
    </submittedName>
</protein>
<organism evidence="11 12">
    <name type="scientific">Boothiomyces macroporosus</name>
    <dbReference type="NCBI Taxonomy" id="261099"/>
    <lineage>
        <taxon>Eukaryota</taxon>
        <taxon>Fungi</taxon>
        <taxon>Fungi incertae sedis</taxon>
        <taxon>Chytridiomycota</taxon>
        <taxon>Chytridiomycota incertae sedis</taxon>
        <taxon>Chytridiomycetes</taxon>
        <taxon>Rhizophydiales</taxon>
        <taxon>Terramycetaceae</taxon>
        <taxon>Boothiomyces</taxon>
    </lineage>
</organism>
<comment type="caution">
    <text evidence="11">The sequence shown here is derived from an EMBL/GenBank/DDBJ whole genome shotgun (WGS) entry which is preliminary data.</text>
</comment>
<dbReference type="Pfam" id="PF01105">
    <property type="entry name" value="EMP24_GP25L"/>
    <property type="match status" value="1"/>
</dbReference>
<dbReference type="InterPro" id="IPR009038">
    <property type="entry name" value="GOLD_dom"/>
</dbReference>
<keyword evidence="6 8" id="KW-0472">Membrane</keyword>
<sequence length="199" mass="23459">MLFLLIQAIAGLRFELTSPRDQQTRCFEQFIPKDTLVKGQVDCPNRDGLQVDFLITDSTQLMNKHYSKNNLYGNQKFSFTTHVDANVKYCFTAISTNSYNEVKRPVFLHVETSHQQNDNEFKGKFSEYDRELSWLQQVITDSLVEMNTYEQEDTKLNLINEQTKERVFNFSSMTFLVLVVVGGWQIWYLHSYFKKKHLI</sequence>
<evidence type="ECO:0000256" key="2">
    <source>
        <dbReference type="ARBA" id="ARBA00007104"/>
    </source>
</evidence>
<dbReference type="InterPro" id="IPR015720">
    <property type="entry name" value="Emp24-like"/>
</dbReference>